<reference evidence="1 2" key="1">
    <citation type="submission" date="2016-10" db="EMBL/GenBank/DDBJ databases">
        <authorList>
            <person name="de Groot N.N."/>
        </authorList>
    </citation>
    <scope>NUCLEOTIDE SEQUENCE [LARGE SCALE GENOMIC DNA]</scope>
    <source>
        <strain evidence="1 2">DSM 17925</strain>
    </source>
</reference>
<dbReference type="EMBL" id="FOIZ01000001">
    <property type="protein sequence ID" value="SEV95193.1"/>
    <property type="molecule type" value="Genomic_DNA"/>
</dbReference>
<protein>
    <submittedName>
        <fullName evidence="1">Haloacid dehalogenase superfamily, subfamily IA, variant 3 with third motif having DD or ED</fullName>
    </submittedName>
</protein>
<dbReference type="RefSeq" id="WP_165611765.1">
    <property type="nucleotide sequence ID" value="NZ_FOIZ01000001.1"/>
</dbReference>
<dbReference type="PANTHER" id="PTHR42896:SF2">
    <property type="entry name" value="CBBY-LIKE PROTEIN"/>
    <property type="match status" value="1"/>
</dbReference>
<keyword evidence="2" id="KW-1185">Reference proteome</keyword>
<dbReference type="Gene3D" id="1.10.150.240">
    <property type="entry name" value="Putative phosphatase, domain 2"/>
    <property type="match status" value="1"/>
</dbReference>
<gene>
    <name evidence="1" type="ORF">SAMN04488515_0377</name>
</gene>
<dbReference type="STRING" id="364200.SAMN04488515_0377"/>
<dbReference type="GO" id="GO:0016787">
    <property type="term" value="F:hydrolase activity"/>
    <property type="evidence" value="ECO:0007669"/>
    <property type="project" value="InterPro"/>
</dbReference>
<dbReference type="InterPro" id="IPR023214">
    <property type="entry name" value="HAD_sf"/>
</dbReference>
<organism evidence="1 2">
    <name type="scientific">Cognatiyoonia koreensis</name>
    <dbReference type="NCBI Taxonomy" id="364200"/>
    <lineage>
        <taxon>Bacteria</taxon>
        <taxon>Pseudomonadati</taxon>
        <taxon>Pseudomonadota</taxon>
        <taxon>Alphaproteobacteria</taxon>
        <taxon>Rhodobacterales</taxon>
        <taxon>Paracoccaceae</taxon>
        <taxon>Cognatiyoonia</taxon>
    </lineage>
</organism>
<dbReference type="PANTHER" id="PTHR42896">
    <property type="entry name" value="XYLULOSE-1,5-BISPHOSPHATE (XUBP) PHOSPHATASE"/>
    <property type="match status" value="1"/>
</dbReference>
<accession>A0A1I0N3H2</accession>
<dbReference type="Gene3D" id="3.40.50.1000">
    <property type="entry name" value="HAD superfamily/HAD-like"/>
    <property type="match status" value="1"/>
</dbReference>
<sequence length="225" mass="23805">MSGHAVLFGSIGTIVETSNMQRRAFNRAFIDAGLNWYWDRATYAHLLQKSGGYQRIVDFAASLGEIVNAGAIHANKVRQFDILLRSEGISLRPGVRDLIDAAKSAGQQVGFVTSTGADQSQAIFDALGDDLTADTFDYIGNADRVKVSKPAPDIYLDALGVLGVTASNAIAIEDSPVSAEAALAAGIATFGFPGEMHIDGAFPEGVTVIQSLDPKIFTENLLAAE</sequence>
<dbReference type="InterPro" id="IPR044999">
    <property type="entry name" value="CbbY-like"/>
</dbReference>
<proteinExistence type="predicted"/>
<dbReference type="InterPro" id="IPR006439">
    <property type="entry name" value="HAD-SF_hydro_IA"/>
</dbReference>
<name>A0A1I0N3H2_9RHOB</name>
<dbReference type="Proteomes" id="UP000199167">
    <property type="component" value="Unassembled WGS sequence"/>
</dbReference>
<dbReference type="AlphaFoldDB" id="A0A1I0N3H2"/>
<evidence type="ECO:0000313" key="1">
    <source>
        <dbReference type="EMBL" id="SEV95193.1"/>
    </source>
</evidence>
<dbReference type="SUPFAM" id="SSF56784">
    <property type="entry name" value="HAD-like"/>
    <property type="match status" value="1"/>
</dbReference>
<dbReference type="Pfam" id="PF00702">
    <property type="entry name" value="Hydrolase"/>
    <property type="match status" value="1"/>
</dbReference>
<evidence type="ECO:0000313" key="2">
    <source>
        <dbReference type="Proteomes" id="UP000199167"/>
    </source>
</evidence>
<dbReference type="InterPro" id="IPR036412">
    <property type="entry name" value="HAD-like_sf"/>
</dbReference>
<dbReference type="NCBIfam" id="TIGR01509">
    <property type="entry name" value="HAD-SF-IA-v3"/>
    <property type="match status" value="1"/>
</dbReference>
<dbReference type="InterPro" id="IPR023198">
    <property type="entry name" value="PGP-like_dom2"/>
</dbReference>